<protein>
    <submittedName>
        <fullName evidence="2">Putative group iii salivary lipocalin</fullName>
    </submittedName>
</protein>
<dbReference type="InterPro" id="IPR012674">
    <property type="entry name" value="Calycin"/>
</dbReference>
<dbReference type="AlphaFoldDB" id="L7MBU5"/>
<evidence type="ECO:0000313" key="2">
    <source>
        <dbReference type="EMBL" id="JAA60624.1"/>
    </source>
</evidence>
<dbReference type="EMBL" id="GACK01004410">
    <property type="protein sequence ID" value="JAA60624.1"/>
    <property type="molecule type" value="mRNA"/>
</dbReference>
<dbReference type="Gene3D" id="2.40.128.20">
    <property type="match status" value="1"/>
</dbReference>
<name>L7MBU5_RHIPC</name>
<accession>L7MBU5</accession>
<feature type="chain" id="PRO_5003982018" evidence="1">
    <location>
        <begin position="22"/>
        <end position="217"/>
    </location>
</feature>
<reference evidence="2" key="1">
    <citation type="submission" date="2012-11" db="EMBL/GenBank/DDBJ databases">
        <authorList>
            <person name="Lucero-Rivera Y.E."/>
            <person name="Tovar-Ramirez D."/>
        </authorList>
    </citation>
    <scope>NUCLEOTIDE SEQUENCE</scope>
    <source>
        <tissue evidence="2">Salivary gland</tissue>
    </source>
</reference>
<sequence>MAIFKLLVIWVLAAAPREINCLFHLPGGVNLSRYHEPWRLVTILTDVYLSRVSKGSWMNEGGVCVRSRYLRAIREERTALRTLDLYLGKDRSANWTLGKLQINGTLSMNISLNATSNDVLYVNITSELAEFLLSLPGVDSNDLCIGQYAFSVLFGDNRCLLLETRKSVYTGTSASSTRRSCSLWTAERDLEEPLQCCVYMFNILCGKSVEVSGKSCG</sequence>
<proteinExistence type="evidence at transcript level"/>
<feature type="signal peptide" evidence="1">
    <location>
        <begin position="1"/>
        <end position="21"/>
    </location>
</feature>
<keyword evidence="1" id="KW-0732">Signal</keyword>
<reference evidence="2" key="2">
    <citation type="journal article" date="2015" name="J. Proteomics">
        <title>Sexual differences in the sialomes of the zebra tick, Rhipicephalus pulchellus.</title>
        <authorList>
            <person name="Tan A.W."/>
            <person name="Francischetti I.M."/>
            <person name="Slovak M."/>
            <person name="Kini R.M."/>
            <person name="Ribeiro J.M."/>
        </authorList>
    </citation>
    <scope>NUCLEOTIDE SEQUENCE</scope>
    <source>
        <tissue evidence="2">Salivary gland</tissue>
    </source>
</reference>
<evidence type="ECO:0000256" key="1">
    <source>
        <dbReference type="SAM" id="SignalP"/>
    </source>
</evidence>
<organism evidence="2">
    <name type="scientific">Rhipicephalus pulchellus</name>
    <name type="common">Yellow backed tick</name>
    <name type="synonym">Dermacentor pulchellus</name>
    <dbReference type="NCBI Taxonomy" id="72859"/>
    <lineage>
        <taxon>Eukaryota</taxon>
        <taxon>Metazoa</taxon>
        <taxon>Ecdysozoa</taxon>
        <taxon>Arthropoda</taxon>
        <taxon>Chelicerata</taxon>
        <taxon>Arachnida</taxon>
        <taxon>Acari</taxon>
        <taxon>Parasitiformes</taxon>
        <taxon>Ixodida</taxon>
        <taxon>Ixodoidea</taxon>
        <taxon>Ixodidae</taxon>
        <taxon>Rhipicephalinae</taxon>
        <taxon>Rhipicephalus</taxon>
        <taxon>Rhipicephalus</taxon>
    </lineage>
</organism>